<proteinExistence type="predicted"/>
<protein>
    <submittedName>
        <fullName evidence="2">Uncharacterized protein</fullName>
    </submittedName>
</protein>
<feature type="region of interest" description="Disordered" evidence="1">
    <location>
        <begin position="1"/>
        <end position="29"/>
    </location>
</feature>
<sequence>MLTNIKNKLSSKNHKNAKPNSKSSSKNIKQLQISSPYDFSVLTSHYSYNDVNNTLTVIPSTPTTEHFKYSTLLLSSHRIKFQSQLSSPYKYSEQDYDNEIDFDLINTPISQSTKSTTSTKTATNSISSYSTNASTITNGCSYHYNYNSINNCNNYNPYNNHQYNYNYSHIAESQKFTLPNNINNINSINNISNINLNSNNNSITSATSNTKIIIDKLQPNININPNPNLNLNSNSNLSVNNLNETDTNSIERIRTQDILYSNSIYDFYNDELEYDNKTINTSLTNEIDDNDCDFHYTYIDSNLSNNNLYDRIQSQLSLANTYYTTQRVALYKPKDSPRLVQHDSPKNFIAV</sequence>
<evidence type="ECO:0000313" key="3">
    <source>
        <dbReference type="Proteomes" id="UP000095038"/>
    </source>
</evidence>
<accession>A0A1D2VBT1</accession>
<dbReference type="GeneID" id="30967422"/>
<organism evidence="2 3">
    <name type="scientific">Ascoidea rubescens DSM 1968</name>
    <dbReference type="NCBI Taxonomy" id="1344418"/>
    <lineage>
        <taxon>Eukaryota</taxon>
        <taxon>Fungi</taxon>
        <taxon>Dikarya</taxon>
        <taxon>Ascomycota</taxon>
        <taxon>Saccharomycotina</taxon>
        <taxon>Saccharomycetes</taxon>
        <taxon>Ascoideaceae</taxon>
        <taxon>Ascoidea</taxon>
    </lineage>
</organism>
<name>A0A1D2VBT1_9ASCO</name>
<dbReference type="AlphaFoldDB" id="A0A1D2VBT1"/>
<evidence type="ECO:0000313" key="2">
    <source>
        <dbReference type="EMBL" id="ODV59154.1"/>
    </source>
</evidence>
<feature type="compositionally biased region" description="Low complexity" evidence="1">
    <location>
        <begin position="18"/>
        <end position="29"/>
    </location>
</feature>
<evidence type="ECO:0000256" key="1">
    <source>
        <dbReference type="SAM" id="MobiDB-lite"/>
    </source>
</evidence>
<keyword evidence="3" id="KW-1185">Reference proteome</keyword>
<gene>
    <name evidence="2" type="ORF">ASCRUDRAFT_77248</name>
</gene>
<dbReference type="RefSeq" id="XP_020045461.1">
    <property type="nucleotide sequence ID" value="XM_020193786.1"/>
</dbReference>
<dbReference type="EMBL" id="KV454487">
    <property type="protein sequence ID" value="ODV59154.1"/>
    <property type="molecule type" value="Genomic_DNA"/>
</dbReference>
<dbReference type="InParanoid" id="A0A1D2VBT1"/>
<dbReference type="Proteomes" id="UP000095038">
    <property type="component" value="Unassembled WGS sequence"/>
</dbReference>
<reference evidence="3" key="1">
    <citation type="submission" date="2016-05" db="EMBL/GenBank/DDBJ databases">
        <title>Comparative genomics of biotechnologically important yeasts.</title>
        <authorList>
            <consortium name="DOE Joint Genome Institute"/>
            <person name="Riley R."/>
            <person name="Haridas S."/>
            <person name="Wolfe K.H."/>
            <person name="Lopes M.R."/>
            <person name="Hittinger C.T."/>
            <person name="Goker M."/>
            <person name="Salamov A."/>
            <person name="Wisecaver J."/>
            <person name="Long T.M."/>
            <person name="Aerts A.L."/>
            <person name="Barry K."/>
            <person name="Choi C."/>
            <person name="Clum A."/>
            <person name="Coughlan A.Y."/>
            <person name="Deshpande S."/>
            <person name="Douglass A.P."/>
            <person name="Hanson S.J."/>
            <person name="Klenk H.-P."/>
            <person name="Labutti K."/>
            <person name="Lapidus A."/>
            <person name="Lindquist E."/>
            <person name="Lipzen A."/>
            <person name="Meier-Kolthoff J.P."/>
            <person name="Ohm R.A."/>
            <person name="Otillar R.P."/>
            <person name="Pangilinan J."/>
            <person name="Peng Y."/>
            <person name="Rokas A."/>
            <person name="Rosa C.A."/>
            <person name="Scheuner C."/>
            <person name="Sibirny A.A."/>
            <person name="Slot J.C."/>
            <person name="Stielow J.B."/>
            <person name="Sun H."/>
            <person name="Kurtzman C.P."/>
            <person name="Blackwell M."/>
            <person name="Grigoriev I.V."/>
            <person name="Jeffries T.W."/>
        </authorList>
    </citation>
    <scope>NUCLEOTIDE SEQUENCE [LARGE SCALE GENOMIC DNA]</scope>
    <source>
        <strain evidence="3">DSM 1968</strain>
    </source>
</reference>